<feature type="non-terminal residue" evidence="9">
    <location>
        <position position="128"/>
    </location>
</feature>
<dbReference type="PANTHER" id="PTHR46300:SF5">
    <property type="entry name" value="CYTOCHROME P450"/>
    <property type="match status" value="1"/>
</dbReference>
<dbReference type="GO" id="GO:0016705">
    <property type="term" value="F:oxidoreductase activity, acting on paired donors, with incorporation or reduction of molecular oxygen"/>
    <property type="evidence" value="ECO:0007669"/>
    <property type="project" value="InterPro"/>
</dbReference>
<dbReference type="InterPro" id="IPR036396">
    <property type="entry name" value="Cyt_P450_sf"/>
</dbReference>
<comment type="cofactor">
    <cofactor evidence="1">
        <name>heme</name>
        <dbReference type="ChEBI" id="CHEBI:30413"/>
    </cofactor>
</comment>
<evidence type="ECO:0000256" key="7">
    <source>
        <dbReference type="ARBA" id="ARBA00023033"/>
    </source>
</evidence>
<dbReference type="InterPro" id="IPR050364">
    <property type="entry name" value="Cytochrome_P450_fung"/>
</dbReference>
<evidence type="ECO:0000313" key="10">
    <source>
        <dbReference type="Proteomes" id="UP000823399"/>
    </source>
</evidence>
<keyword evidence="10" id="KW-1185">Reference proteome</keyword>
<dbReference type="InterPro" id="IPR001128">
    <property type="entry name" value="Cyt_P450"/>
</dbReference>
<dbReference type="GO" id="GO:0020037">
    <property type="term" value="F:heme binding"/>
    <property type="evidence" value="ECO:0007669"/>
    <property type="project" value="InterPro"/>
</dbReference>
<evidence type="ECO:0000256" key="1">
    <source>
        <dbReference type="ARBA" id="ARBA00001971"/>
    </source>
</evidence>
<keyword evidence="8" id="KW-1133">Transmembrane helix</keyword>
<keyword evidence="8" id="KW-0812">Transmembrane</keyword>
<evidence type="ECO:0000313" key="9">
    <source>
        <dbReference type="EMBL" id="KAG2111260.1"/>
    </source>
</evidence>
<organism evidence="9 10">
    <name type="scientific">Suillus discolor</name>
    <dbReference type="NCBI Taxonomy" id="1912936"/>
    <lineage>
        <taxon>Eukaryota</taxon>
        <taxon>Fungi</taxon>
        <taxon>Dikarya</taxon>
        <taxon>Basidiomycota</taxon>
        <taxon>Agaricomycotina</taxon>
        <taxon>Agaricomycetes</taxon>
        <taxon>Agaricomycetidae</taxon>
        <taxon>Boletales</taxon>
        <taxon>Suillineae</taxon>
        <taxon>Suillaceae</taxon>
        <taxon>Suillus</taxon>
    </lineage>
</organism>
<dbReference type="Pfam" id="PF00067">
    <property type="entry name" value="p450"/>
    <property type="match status" value="1"/>
</dbReference>
<evidence type="ECO:0000256" key="6">
    <source>
        <dbReference type="ARBA" id="ARBA00023004"/>
    </source>
</evidence>
<dbReference type="AlphaFoldDB" id="A0A9P7FBR1"/>
<dbReference type="SUPFAM" id="SSF48264">
    <property type="entry name" value="Cytochrome P450"/>
    <property type="match status" value="1"/>
</dbReference>
<reference evidence="9" key="1">
    <citation type="journal article" date="2020" name="New Phytol.">
        <title>Comparative genomics reveals dynamic genome evolution in host specialist ectomycorrhizal fungi.</title>
        <authorList>
            <person name="Lofgren L.A."/>
            <person name="Nguyen N.H."/>
            <person name="Vilgalys R."/>
            <person name="Ruytinx J."/>
            <person name="Liao H.L."/>
            <person name="Branco S."/>
            <person name="Kuo A."/>
            <person name="LaButti K."/>
            <person name="Lipzen A."/>
            <person name="Andreopoulos W."/>
            <person name="Pangilinan J."/>
            <person name="Riley R."/>
            <person name="Hundley H."/>
            <person name="Na H."/>
            <person name="Barry K."/>
            <person name="Grigoriev I.V."/>
            <person name="Stajich J.E."/>
            <person name="Kennedy P.G."/>
        </authorList>
    </citation>
    <scope>NUCLEOTIDE SEQUENCE</scope>
    <source>
        <strain evidence="9">FC423</strain>
    </source>
</reference>
<dbReference type="GO" id="GO:0004497">
    <property type="term" value="F:monooxygenase activity"/>
    <property type="evidence" value="ECO:0007669"/>
    <property type="project" value="UniProtKB-KW"/>
</dbReference>
<dbReference type="PANTHER" id="PTHR46300">
    <property type="entry name" value="P450, PUTATIVE (EUROFUNG)-RELATED-RELATED"/>
    <property type="match status" value="1"/>
</dbReference>
<keyword evidence="6" id="KW-0408">Iron</keyword>
<sequence>VDTKKPWLTYAKWAAAYGLVFIRLLGQEIAVVINSQHVAEALMDKRSRIYSDKPCIATVDLTGMFGWSLIFAFAGYGDEWRLFRRLFHQTFRPGSALKFRPTQIEQALIINLICVVLHHYCTISTNGH</sequence>
<keyword evidence="3" id="KW-0349">Heme</keyword>
<name>A0A9P7FBR1_9AGAM</name>
<keyword evidence="4" id="KW-0479">Metal-binding</keyword>
<dbReference type="GeneID" id="64705392"/>
<gene>
    <name evidence="9" type="ORF">F5147DRAFT_794052</name>
</gene>
<comment type="similarity">
    <text evidence="2">Belongs to the cytochrome P450 family.</text>
</comment>
<evidence type="ECO:0000256" key="3">
    <source>
        <dbReference type="ARBA" id="ARBA00022617"/>
    </source>
</evidence>
<keyword evidence="8" id="KW-0472">Membrane</keyword>
<proteinExistence type="inferred from homology"/>
<comment type="caution">
    <text evidence="9">The sequence shown here is derived from an EMBL/GenBank/DDBJ whole genome shotgun (WGS) entry which is preliminary data.</text>
</comment>
<evidence type="ECO:0000256" key="2">
    <source>
        <dbReference type="ARBA" id="ARBA00010617"/>
    </source>
</evidence>
<protein>
    <recommendedName>
        <fullName evidence="11">Cytochrome P450</fullName>
    </recommendedName>
</protein>
<feature type="transmembrane region" description="Helical" evidence="8">
    <location>
        <begin position="55"/>
        <end position="76"/>
    </location>
</feature>
<evidence type="ECO:0000256" key="4">
    <source>
        <dbReference type="ARBA" id="ARBA00022723"/>
    </source>
</evidence>
<accession>A0A9P7FBR1</accession>
<dbReference type="GO" id="GO:0005506">
    <property type="term" value="F:iron ion binding"/>
    <property type="evidence" value="ECO:0007669"/>
    <property type="project" value="InterPro"/>
</dbReference>
<dbReference type="RefSeq" id="XP_041294619.1">
    <property type="nucleotide sequence ID" value="XM_041443133.1"/>
</dbReference>
<evidence type="ECO:0008006" key="11">
    <source>
        <dbReference type="Google" id="ProtNLM"/>
    </source>
</evidence>
<evidence type="ECO:0000256" key="5">
    <source>
        <dbReference type="ARBA" id="ARBA00023002"/>
    </source>
</evidence>
<keyword evidence="5" id="KW-0560">Oxidoreductase</keyword>
<dbReference type="Gene3D" id="1.10.630.10">
    <property type="entry name" value="Cytochrome P450"/>
    <property type="match status" value="1"/>
</dbReference>
<dbReference type="EMBL" id="JABBWM010000018">
    <property type="protein sequence ID" value="KAG2111260.1"/>
    <property type="molecule type" value="Genomic_DNA"/>
</dbReference>
<dbReference type="OrthoDB" id="2692099at2759"/>
<dbReference type="Proteomes" id="UP000823399">
    <property type="component" value="Unassembled WGS sequence"/>
</dbReference>
<keyword evidence="7" id="KW-0503">Monooxygenase</keyword>
<feature type="transmembrane region" description="Helical" evidence="8">
    <location>
        <begin position="14"/>
        <end position="34"/>
    </location>
</feature>
<evidence type="ECO:0000256" key="8">
    <source>
        <dbReference type="SAM" id="Phobius"/>
    </source>
</evidence>